<feature type="coiled-coil region" evidence="7">
    <location>
        <begin position="384"/>
        <end position="411"/>
    </location>
</feature>
<dbReference type="Gene3D" id="2.10.70.100">
    <property type="match status" value="1"/>
</dbReference>
<sequence>MTPAGSPLRFIPRRSPPLLVALAVSLGAMACAVIIRGLFAGWDTAFALSVTHFPAFIVATLFAGQRWGWLGLAAALMTSLAIRGGVPGDPAIRAGMVLYALSGAVTVVVAATLREIVLRLDEAQAALDRSEARLQMAQSAGDVGLWDWDAETGEGFWSPTLFRNLGLPIGERAGVRQLLEVVHLEDRERVRLNNIAAIRSGQMEPCEFRIVRPDGETRWLLSRGEVLVNGMGRAVRAVGVNIDITDRRHAFEKLKESEERFRALADSAPALLWVSRTDGRREFVNQAYVDYLGVPYEQALEFDWRDALHPEDLPRVLKEQVAGEASRKPFRLEARYRRKTGEWCWIRSVSQPRYGPDGTFAGFVGIGIDITDAKDAEHDLQDINELLAERVNAALAERDEAQARLHHAQKLEAVGQLTGGVAHDFNNLLTVITGALDLIQRKPDDVERRDRMIEAALGAARRGERLTHQLLAFSRRQALKPEAVRIDDLLAESEPLLRRAVGEAIKFTLTAGAPQSVAMIDQGQFDAAIMNLVVNARDAVSQGGSIEIRTEACALAEGQVEDVAAGDYVRVEVRDDGMGMAPAVLARAFEPFFTTKDIGKGTGLGLSQAYGFARQSGGGVTIQTSAGEGASVSLYLPRCGEAPALASQASEQEPPSVRRLNVLLVEDDAEVGEMVSAMLVELGHTVVRAIDVDLALIALEQHPDLDAVLTDLVMPGGRSGLDLAAAVSARRPGLAVILSTGYAGEAQPIAAETPWPLLRKPYDADALARALAENVDRRSQAA</sequence>
<dbReference type="EMBL" id="JACIDK010000004">
    <property type="protein sequence ID" value="MBB3892243.1"/>
    <property type="molecule type" value="Genomic_DNA"/>
</dbReference>
<feature type="transmembrane region" description="Helical" evidence="8">
    <location>
        <begin position="69"/>
        <end position="86"/>
    </location>
</feature>
<dbReference type="Pfam" id="PF00072">
    <property type="entry name" value="Response_reg"/>
    <property type="match status" value="1"/>
</dbReference>
<dbReference type="FunFam" id="3.30.450.20:FF:000099">
    <property type="entry name" value="Sensory box sensor histidine kinase"/>
    <property type="match status" value="1"/>
</dbReference>
<dbReference type="InterPro" id="IPR052162">
    <property type="entry name" value="Sensor_kinase/Photoreceptor"/>
</dbReference>
<keyword evidence="3 6" id="KW-0597">Phosphoprotein</keyword>
<dbReference type="InterPro" id="IPR001789">
    <property type="entry name" value="Sig_transdc_resp-reg_receiver"/>
</dbReference>
<dbReference type="Gene3D" id="1.10.287.130">
    <property type="match status" value="1"/>
</dbReference>
<dbReference type="SUPFAM" id="SSF47384">
    <property type="entry name" value="Homodimeric domain of signal transducing histidine kinase"/>
    <property type="match status" value="1"/>
</dbReference>
<dbReference type="InterPro" id="IPR011006">
    <property type="entry name" value="CheY-like_superfamily"/>
</dbReference>
<evidence type="ECO:0000256" key="5">
    <source>
        <dbReference type="ARBA" id="ARBA00022777"/>
    </source>
</evidence>
<keyword evidence="8" id="KW-1133">Transmembrane helix</keyword>
<dbReference type="InterPro" id="IPR036097">
    <property type="entry name" value="HisK_dim/P_sf"/>
</dbReference>
<evidence type="ECO:0000313" key="13">
    <source>
        <dbReference type="EMBL" id="MBB3892243.1"/>
    </source>
</evidence>
<dbReference type="SUPFAM" id="SSF55874">
    <property type="entry name" value="ATPase domain of HSP90 chaperone/DNA topoisomerase II/histidine kinase"/>
    <property type="match status" value="1"/>
</dbReference>
<evidence type="ECO:0000256" key="4">
    <source>
        <dbReference type="ARBA" id="ARBA00022679"/>
    </source>
</evidence>
<dbReference type="InterPro" id="IPR003594">
    <property type="entry name" value="HATPase_dom"/>
</dbReference>
<dbReference type="NCBIfam" id="TIGR00229">
    <property type="entry name" value="sensory_box"/>
    <property type="match status" value="2"/>
</dbReference>
<dbReference type="PANTHER" id="PTHR43304:SF1">
    <property type="entry name" value="PAC DOMAIN-CONTAINING PROTEIN"/>
    <property type="match status" value="1"/>
</dbReference>
<dbReference type="PROSITE" id="PS50113">
    <property type="entry name" value="PAC"/>
    <property type="match status" value="2"/>
</dbReference>
<name>A0A840A3J4_9CAUL</name>
<keyword evidence="7" id="KW-0175">Coiled coil</keyword>
<keyword evidence="4" id="KW-0808">Transferase</keyword>
<feature type="domain" description="Histidine kinase" evidence="9">
    <location>
        <begin position="420"/>
        <end position="640"/>
    </location>
</feature>
<evidence type="ECO:0000259" key="11">
    <source>
        <dbReference type="PROSITE" id="PS50112"/>
    </source>
</evidence>
<reference evidence="13 14" key="1">
    <citation type="submission" date="2020-08" db="EMBL/GenBank/DDBJ databases">
        <title>Genomic Encyclopedia of Type Strains, Phase IV (KMG-IV): sequencing the most valuable type-strain genomes for metagenomic binning, comparative biology and taxonomic classification.</title>
        <authorList>
            <person name="Goeker M."/>
        </authorList>
    </citation>
    <scope>NUCLEOTIDE SEQUENCE [LARGE SCALE GENOMIC DNA]</scope>
    <source>
        <strain evidence="13 14">DSM 21793</strain>
    </source>
</reference>
<dbReference type="SUPFAM" id="SSF52172">
    <property type="entry name" value="CheY-like"/>
    <property type="match status" value="1"/>
</dbReference>
<keyword evidence="5" id="KW-0418">Kinase</keyword>
<protein>
    <recommendedName>
        <fullName evidence="2">histidine kinase</fullName>
        <ecNumber evidence="2">2.7.13.3</ecNumber>
    </recommendedName>
</protein>
<dbReference type="SMART" id="SM00387">
    <property type="entry name" value="HATPase_c"/>
    <property type="match status" value="1"/>
</dbReference>
<dbReference type="GO" id="GO:0000155">
    <property type="term" value="F:phosphorelay sensor kinase activity"/>
    <property type="evidence" value="ECO:0007669"/>
    <property type="project" value="InterPro"/>
</dbReference>
<evidence type="ECO:0000259" key="9">
    <source>
        <dbReference type="PROSITE" id="PS50109"/>
    </source>
</evidence>
<dbReference type="EC" id="2.7.13.3" evidence="2"/>
<feature type="transmembrane region" description="Helical" evidence="8">
    <location>
        <begin position="18"/>
        <end position="39"/>
    </location>
</feature>
<dbReference type="SUPFAM" id="SSF55785">
    <property type="entry name" value="PYP-like sensor domain (PAS domain)"/>
    <property type="match status" value="2"/>
</dbReference>
<dbReference type="PROSITE" id="PS50112">
    <property type="entry name" value="PAS"/>
    <property type="match status" value="1"/>
</dbReference>
<dbReference type="Pfam" id="PF00512">
    <property type="entry name" value="HisKA"/>
    <property type="match status" value="1"/>
</dbReference>
<dbReference type="Gene3D" id="3.30.565.10">
    <property type="entry name" value="Histidine kinase-like ATPase, C-terminal domain"/>
    <property type="match status" value="1"/>
</dbReference>
<evidence type="ECO:0000259" key="12">
    <source>
        <dbReference type="PROSITE" id="PS50113"/>
    </source>
</evidence>
<feature type="transmembrane region" description="Helical" evidence="8">
    <location>
        <begin position="45"/>
        <end position="62"/>
    </location>
</feature>
<feature type="domain" description="PAS" evidence="11">
    <location>
        <begin position="257"/>
        <end position="318"/>
    </location>
</feature>
<dbReference type="Gene3D" id="3.30.450.20">
    <property type="entry name" value="PAS domain"/>
    <property type="match status" value="2"/>
</dbReference>
<dbReference type="PROSITE" id="PS50109">
    <property type="entry name" value="HIS_KIN"/>
    <property type="match status" value="1"/>
</dbReference>
<dbReference type="CDD" id="cd00082">
    <property type="entry name" value="HisKA"/>
    <property type="match status" value="1"/>
</dbReference>
<keyword evidence="8" id="KW-0812">Transmembrane</keyword>
<evidence type="ECO:0000256" key="3">
    <source>
        <dbReference type="ARBA" id="ARBA00022553"/>
    </source>
</evidence>
<dbReference type="InterPro" id="IPR013655">
    <property type="entry name" value="PAS_fold_3"/>
</dbReference>
<dbReference type="Gene3D" id="3.40.50.2300">
    <property type="match status" value="1"/>
</dbReference>
<gene>
    <name evidence="13" type="ORF">GGQ61_002976</name>
</gene>
<evidence type="ECO:0000256" key="7">
    <source>
        <dbReference type="SAM" id="Coils"/>
    </source>
</evidence>
<feature type="domain" description="Response regulatory" evidence="10">
    <location>
        <begin position="661"/>
        <end position="775"/>
    </location>
</feature>
<dbReference type="AlphaFoldDB" id="A0A840A3J4"/>
<dbReference type="RefSeq" id="WP_183774154.1">
    <property type="nucleotide sequence ID" value="NZ_JACIDK010000004.1"/>
</dbReference>
<dbReference type="Pfam" id="PF08447">
    <property type="entry name" value="PAS_3"/>
    <property type="match status" value="2"/>
</dbReference>
<keyword evidence="14" id="KW-1185">Reference proteome</keyword>
<evidence type="ECO:0000256" key="2">
    <source>
        <dbReference type="ARBA" id="ARBA00012438"/>
    </source>
</evidence>
<dbReference type="Proteomes" id="UP000530564">
    <property type="component" value="Unassembled WGS sequence"/>
</dbReference>
<dbReference type="InterPro" id="IPR035965">
    <property type="entry name" value="PAS-like_dom_sf"/>
</dbReference>
<dbReference type="Pfam" id="PF02518">
    <property type="entry name" value="HATPase_c"/>
    <property type="match status" value="1"/>
</dbReference>
<dbReference type="InterPro" id="IPR000700">
    <property type="entry name" value="PAS-assoc_C"/>
</dbReference>
<dbReference type="PRINTS" id="PR00344">
    <property type="entry name" value="BCTRLSENSOR"/>
</dbReference>
<proteinExistence type="predicted"/>
<feature type="domain" description="PAC" evidence="12">
    <location>
        <begin position="204"/>
        <end position="256"/>
    </location>
</feature>
<keyword evidence="8" id="KW-0472">Membrane</keyword>
<dbReference type="InterPro" id="IPR036890">
    <property type="entry name" value="HATPase_C_sf"/>
</dbReference>
<dbReference type="SMART" id="SM00388">
    <property type="entry name" value="HisKA"/>
    <property type="match status" value="1"/>
</dbReference>
<feature type="modified residue" description="4-aspartylphosphate" evidence="6">
    <location>
        <position position="711"/>
    </location>
</feature>
<evidence type="ECO:0000259" key="10">
    <source>
        <dbReference type="PROSITE" id="PS50110"/>
    </source>
</evidence>
<feature type="coiled-coil region" evidence="7">
    <location>
        <begin position="113"/>
        <end position="140"/>
    </location>
</feature>
<dbReference type="CDD" id="cd00130">
    <property type="entry name" value="PAS"/>
    <property type="match status" value="2"/>
</dbReference>
<comment type="catalytic activity">
    <reaction evidence="1">
        <text>ATP + protein L-histidine = ADP + protein N-phospho-L-histidine.</text>
        <dbReference type="EC" id="2.7.13.3"/>
    </reaction>
</comment>
<organism evidence="13 14">
    <name type="scientific">Phenylobacterium haematophilum</name>
    <dbReference type="NCBI Taxonomy" id="98513"/>
    <lineage>
        <taxon>Bacteria</taxon>
        <taxon>Pseudomonadati</taxon>
        <taxon>Pseudomonadota</taxon>
        <taxon>Alphaproteobacteria</taxon>
        <taxon>Caulobacterales</taxon>
        <taxon>Caulobacteraceae</taxon>
        <taxon>Phenylobacterium</taxon>
    </lineage>
</organism>
<dbReference type="SMART" id="SM00091">
    <property type="entry name" value="PAS"/>
    <property type="match status" value="2"/>
</dbReference>
<accession>A0A840A3J4</accession>
<evidence type="ECO:0000256" key="6">
    <source>
        <dbReference type="PROSITE-ProRule" id="PRU00169"/>
    </source>
</evidence>
<dbReference type="SMART" id="SM00448">
    <property type="entry name" value="REC"/>
    <property type="match status" value="1"/>
</dbReference>
<dbReference type="InterPro" id="IPR000014">
    <property type="entry name" value="PAS"/>
</dbReference>
<evidence type="ECO:0000313" key="14">
    <source>
        <dbReference type="Proteomes" id="UP000530564"/>
    </source>
</evidence>
<dbReference type="InterPro" id="IPR001610">
    <property type="entry name" value="PAC"/>
</dbReference>
<evidence type="ECO:0000256" key="8">
    <source>
        <dbReference type="SAM" id="Phobius"/>
    </source>
</evidence>
<feature type="domain" description="PAC" evidence="12">
    <location>
        <begin position="330"/>
        <end position="382"/>
    </location>
</feature>
<dbReference type="InterPro" id="IPR003661">
    <property type="entry name" value="HisK_dim/P_dom"/>
</dbReference>
<dbReference type="PROSITE" id="PS50110">
    <property type="entry name" value="RESPONSE_REGULATORY"/>
    <property type="match status" value="1"/>
</dbReference>
<dbReference type="InterPro" id="IPR005467">
    <property type="entry name" value="His_kinase_dom"/>
</dbReference>
<dbReference type="PANTHER" id="PTHR43304">
    <property type="entry name" value="PHYTOCHROME-LIKE PROTEIN CPH1"/>
    <property type="match status" value="1"/>
</dbReference>
<dbReference type="InterPro" id="IPR004358">
    <property type="entry name" value="Sig_transdc_His_kin-like_C"/>
</dbReference>
<comment type="caution">
    <text evidence="13">The sequence shown here is derived from an EMBL/GenBank/DDBJ whole genome shotgun (WGS) entry which is preliminary data.</text>
</comment>
<dbReference type="SMART" id="SM00086">
    <property type="entry name" value="PAC"/>
    <property type="match status" value="2"/>
</dbReference>
<feature type="transmembrane region" description="Helical" evidence="8">
    <location>
        <begin position="92"/>
        <end position="113"/>
    </location>
</feature>
<evidence type="ECO:0000256" key="1">
    <source>
        <dbReference type="ARBA" id="ARBA00000085"/>
    </source>
</evidence>